<dbReference type="OrthoDB" id="6076970at2759"/>
<feature type="domain" description="G-protein coupled receptors family 1 profile" evidence="12">
    <location>
        <begin position="1"/>
        <end position="249"/>
    </location>
</feature>
<evidence type="ECO:0000256" key="10">
    <source>
        <dbReference type="ARBA" id="ARBA00023288"/>
    </source>
</evidence>
<feature type="transmembrane region" description="Helical" evidence="11">
    <location>
        <begin position="228"/>
        <end position="252"/>
    </location>
</feature>
<dbReference type="eggNOG" id="KOG3656">
    <property type="taxonomic scope" value="Eukaryota"/>
</dbReference>
<reference evidence="15" key="1">
    <citation type="submission" date="2012-12" db="EMBL/GenBank/DDBJ databases">
        <authorList>
            <person name="Hellsten U."/>
            <person name="Grimwood J."/>
            <person name="Chapman J.A."/>
            <person name="Shapiro H."/>
            <person name="Aerts A."/>
            <person name="Otillar R.P."/>
            <person name="Terry A.Y."/>
            <person name="Boore J.L."/>
            <person name="Simakov O."/>
            <person name="Marletaz F."/>
            <person name="Cho S.-J."/>
            <person name="Edsinger-Gonzales E."/>
            <person name="Havlak P."/>
            <person name="Kuo D.-H."/>
            <person name="Larsson T."/>
            <person name="Lv J."/>
            <person name="Arendt D."/>
            <person name="Savage R."/>
            <person name="Osoegawa K."/>
            <person name="de Jong P."/>
            <person name="Lindberg D.R."/>
            <person name="Seaver E.C."/>
            <person name="Weisblat D.A."/>
            <person name="Putnam N.H."/>
            <person name="Grigoriev I.V."/>
            <person name="Rokhsar D.S."/>
        </authorList>
    </citation>
    <scope>NUCLEOTIDE SEQUENCE</scope>
</reference>
<organism evidence="14 15">
    <name type="scientific">Helobdella robusta</name>
    <name type="common">Californian leech</name>
    <dbReference type="NCBI Taxonomy" id="6412"/>
    <lineage>
        <taxon>Eukaryota</taxon>
        <taxon>Metazoa</taxon>
        <taxon>Spiralia</taxon>
        <taxon>Lophotrochozoa</taxon>
        <taxon>Annelida</taxon>
        <taxon>Clitellata</taxon>
        <taxon>Hirudinea</taxon>
        <taxon>Rhynchobdellida</taxon>
        <taxon>Glossiphoniidae</taxon>
        <taxon>Helobdella</taxon>
    </lineage>
</organism>
<dbReference type="FunCoup" id="T1EGU4">
    <property type="interactions" value="118"/>
</dbReference>
<keyword evidence="4 11" id="KW-1133">Transmembrane helix</keyword>
<protein>
    <recommendedName>
        <fullName evidence="12">G-protein coupled receptors family 1 profile domain-containing protein</fullName>
    </recommendedName>
</protein>
<proteinExistence type="predicted"/>
<evidence type="ECO:0000256" key="9">
    <source>
        <dbReference type="ARBA" id="ARBA00023224"/>
    </source>
</evidence>
<dbReference type="STRING" id="6412.T1EGU4"/>
<feature type="transmembrane region" description="Helical" evidence="11">
    <location>
        <begin position="149"/>
        <end position="173"/>
    </location>
</feature>
<dbReference type="OMA" id="MVNLAVW"/>
<keyword evidence="2" id="KW-1003">Cell membrane</keyword>
<feature type="transmembrane region" description="Helical" evidence="11">
    <location>
        <begin position="14"/>
        <end position="39"/>
    </location>
</feature>
<accession>T1EGU4</accession>
<dbReference type="PROSITE" id="PS50262">
    <property type="entry name" value="G_PROTEIN_RECEP_F1_2"/>
    <property type="match status" value="1"/>
</dbReference>
<dbReference type="PANTHER" id="PTHR24229">
    <property type="entry name" value="NEUROPEPTIDES RECEPTOR"/>
    <property type="match status" value="1"/>
</dbReference>
<dbReference type="PANTHER" id="PTHR24229:SF40">
    <property type="entry name" value="ALLATOSTATIN C RECEPTOR 1-RELATED"/>
    <property type="match status" value="1"/>
</dbReference>
<dbReference type="Proteomes" id="UP000015101">
    <property type="component" value="Unassembled WGS sequence"/>
</dbReference>
<dbReference type="PRINTS" id="PR00237">
    <property type="entry name" value="GPCRRHODOPSN"/>
</dbReference>
<keyword evidence="10" id="KW-0449">Lipoprotein</keyword>
<dbReference type="GO" id="GO:0042277">
    <property type="term" value="F:peptide binding"/>
    <property type="evidence" value="ECO:0000318"/>
    <property type="project" value="GO_Central"/>
</dbReference>
<evidence type="ECO:0000256" key="8">
    <source>
        <dbReference type="ARBA" id="ARBA00023170"/>
    </source>
</evidence>
<feature type="transmembrane region" description="Helical" evidence="11">
    <location>
        <begin position="51"/>
        <end position="72"/>
    </location>
</feature>
<evidence type="ECO:0000313" key="13">
    <source>
        <dbReference type="EMBL" id="ESO06493.1"/>
    </source>
</evidence>
<evidence type="ECO:0000256" key="11">
    <source>
        <dbReference type="SAM" id="Phobius"/>
    </source>
</evidence>
<dbReference type="HOGENOM" id="CLU_009579_8_1_1"/>
<evidence type="ECO:0000256" key="1">
    <source>
        <dbReference type="ARBA" id="ARBA00004651"/>
    </source>
</evidence>
<dbReference type="RefSeq" id="XP_009015861.1">
    <property type="nucleotide sequence ID" value="XM_009017613.1"/>
</dbReference>
<dbReference type="CTD" id="20195794"/>
<dbReference type="EMBL" id="AMQM01000641">
    <property type="status" value="NOT_ANNOTATED_CDS"/>
    <property type="molecule type" value="Genomic_DNA"/>
</dbReference>
<dbReference type="Gene3D" id="1.20.1070.10">
    <property type="entry name" value="Rhodopsin 7-helix transmembrane proteins"/>
    <property type="match status" value="1"/>
</dbReference>
<comment type="subcellular location">
    <subcellularLocation>
        <location evidence="1">Cell membrane</location>
        <topology evidence="1">Multi-pass membrane protein</topology>
    </subcellularLocation>
</comment>
<sequence>VLYRFQQMRTVTNLYLFNLAVSDFLFLCGLPIAMTTFYYRKWVFDGVTCKLFYLLTSSNWFAEVFTITVLSADRLYLAVCKSSTSSRYRSNKITHTVCLVVWIVSVVVMLPIIIYATTTIEDDYDDVTCSHYCLIDLPKIEPLSNQQAFVLYSFVLAFIIPVPLISFFYFSVLKEMTKAGAKKTSSQVKRSKKKVTTMVLSVITLYVVCWLPYWIFQFVVVFVGVQMQLIAIILNILCYANSSINPLLYAFLSESFRKNFLQLFACFRCRE</sequence>
<dbReference type="InterPro" id="IPR017452">
    <property type="entry name" value="GPCR_Rhodpsn_7TM"/>
</dbReference>
<evidence type="ECO:0000256" key="2">
    <source>
        <dbReference type="ARBA" id="ARBA00022475"/>
    </source>
</evidence>
<keyword evidence="5" id="KW-0297">G-protein coupled receptor</keyword>
<keyword evidence="9" id="KW-0807">Transducer</keyword>
<dbReference type="AlphaFoldDB" id="T1EGU4"/>
<dbReference type="KEGG" id="hro:HELRODRAFT_122299"/>
<evidence type="ECO:0000256" key="7">
    <source>
        <dbReference type="ARBA" id="ARBA00023139"/>
    </source>
</evidence>
<dbReference type="PRINTS" id="PR00384">
    <property type="entry name" value="OPIOIDR"/>
</dbReference>
<dbReference type="GO" id="GO:0004930">
    <property type="term" value="F:G protein-coupled receptor activity"/>
    <property type="evidence" value="ECO:0000318"/>
    <property type="project" value="GO_Central"/>
</dbReference>
<dbReference type="GO" id="GO:0004985">
    <property type="term" value="F:G protein-coupled opioid receptor activity"/>
    <property type="evidence" value="ECO:0007669"/>
    <property type="project" value="InterPro"/>
</dbReference>
<evidence type="ECO:0000256" key="6">
    <source>
        <dbReference type="ARBA" id="ARBA00023136"/>
    </source>
</evidence>
<dbReference type="EnsemblMetazoa" id="HelroT122299">
    <property type="protein sequence ID" value="HelroP122299"/>
    <property type="gene ID" value="HelroG122299"/>
</dbReference>
<dbReference type="GO" id="GO:0043005">
    <property type="term" value="C:neuron projection"/>
    <property type="evidence" value="ECO:0000318"/>
    <property type="project" value="GO_Central"/>
</dbReference>
<reference evidence="14" key="3">
    <citation type="submission" date="2015-06" db="UniProtKB">
        <authorList>
            <consortium name="EnsemblMetazoa"/>
        </authorList>
    </citation>
    <scope>IDENTIFICATION</scope>
</reference>
<dbReference type="EMBL" id="KB096324">
    <property type="protein sequence ID" value="ESO06493.1"/>
    <property type="molecule type" value="Genomic_DNA"/>
</dbReference>
<dbReference type="GeneID" id="20195794"/>
<evidence type="ECO:0000256" key="3">
    <source>
        <dbReference type="ARBA" id="ARBA00022692"/>
    </source>
</evidence>
<keyword evidence="6 11" id="KW-0472">Membrane</keyword>
<dbReference type="InParanoid" id="T1EGU4"/>
<evidence type="ECO:0000256" key="4">
    <source>
        <dbReference type="ARBA" id="ARBA00022989"/>
    </source>
</evidence>
<evidence type="ECO:0000259" key="12">
    <source>
        <dbReference type="PROSITE" id="PS50262"/>
    </source>
</evidence>
<keyword evidence="7" id="KW-0564">Palmitate</keyword>
<keyword evidence="8" id="KW-0675">Receptor</keyword>
<feature type="transmembrane region" description="Helical" evidence="11">
    <location>
        <begin position="194"/>
        <end position="216"/>
    </location>
</feature>
<reference evidence="13 15" key="2">
    <citation type="journal article" date="2013" name="Nature">
        <title>Insights into bilaterian evolution from three spiralian genomes.</title>
        <authorList>
            <person name="Simakov O."/>
            <person name="Marletaz F."/>
            <person name="Cho S.J."/>
            <person name="Edsinger-Gonzales E."/>
            <person name="Havlak P."/>
            <person name="Hellsten U."/>
            <person name="Kuo D.H."/>
            <person name="Larsson T."/>
            <person name="Lv J."/>
            <person name="Arendt D."/>
            <person name="Savage R."/>
            <person name="Osoegawa K."/>
            <person name="de Jong P."/>
            <person name="Grimwood J."/>
            <person name="Chapman J.A."/>
            <person name="Shapiro H."/>
            <person name="Aerts A."/>
            <person name="Otillar R.P."/>
            <person name="Terry A.Y."/>
            <person name="Boore J.L."/>
            <person name="Grigoriev I.V."/>
            <person name="Lindberg D.R."/>
            <person name="Seaver E.C."/>
            <person name="Weisblat D.A."/>
            <person name="Putnam N.H."/>
            <person name="Rokhsar D.S."/>
        </authorList>
    </citation>
    <scope>NUCLEOTIDE SEQUENCE</scope>
</reference>
<feature type="transmembrane region" description="Helical" evidence="11">
    <location>
        <begin position="93"/>
        <end position="116"/>
    </location>
</feature>
<keyword evidence="15" id="KW-1185">Reference proteome</keyword>
<dbReference type="SUPFAM" id="SSF81321">
    <property type="entry name" value="Family A G protein-coupled receptor-like"/>
    <property type="match status" value="1"/>
</dbReference>
<name>T1EGU4_HELRO</name>
<dbReference type="InterPro" id="IPR000276">
    <property type="entry name" value="GPCR_Rhodpsn"/>
</dbReference>
<dbReference type="GO" id="GO:0005886">
    <property type="term" value="C:plasma membrane"/>
    <property type="evidence" value="ECO:0000318"/>
    <property type="project" value="GO_Central"/>
</dbReference>
<dbReference type="InterPro" id="IPR001418">
    <property type="entry name" value="Opioid_rcpt"/>
</dbReference>
<evidence type="ECO:0000313" key="14">
    <source>
        <dbReference type="EnsemblMetazoa" id="HelroP122299"/>
    </source>
</evidence>
<dbReference type="Pfam" id="PF00001">
    <property type="entry name" value="7tm_1"/>
    <property type="match status" value="1"/>
</dbReference>
<keyword evidence="3 11" id="KW-0812">Transmembrane</keyword>
<evidence type="ECO:0000256" key="5">
    <source>
        <dbReference type="ARBA" id="ARBA00023040"/>
    </source>
</evidence>
<gene>
    <name evidence="14" type="primary">20195794</name>
    <name evidence="13" type="ORF">HELRODRAFT_122299</name>
</gene>
<evidence type="ECO:0000313" key="15">
    <source>
        <dbReference type="Proteomes" id="UP000015101"/>
    </source>
</evidence>